<dbReference type="OrthoDB" id="9804290at2"/>
<dbReference type="InterPro" id="IPR006308">
    <property type="entry name" value="Pol_III_a_PolC-type_gram_pos"/>
</dbReference>
<feature type="domain" description="Polymerase/histidinol phosphatase N-terminal" evidence="15">
    <location>
        <begin position="332"/>
        <end position="399"/>
    </location>
</feature>
<dbReference type="Gene3D" id="2.40.50.140">
    <property type="entry name" value="Nucleic acid-binding proteins"/>
    <property type="match status" value="1"/>
</dbReference>
<dbReference type="Pfam" id="PF14480">
    <property type="entry name" value="DNA_pol3_a_NI"/>
    <property type="match status" value="1"/>
</dbReference>
<dbReference type="STRING" id="337097.BHF71_00585"/>
<keyword evidence="17" id="KW-1185">Reference proteome</keyword>
<evidence type="ECO:0000256" key="2">
    <source>
        <dbReference type="ARBA" id="ARBA00004496"/>
    </source>
</evidence>
<evidence type="ECO:0000256" key="7">
    <source>
        <dbReference type="ARBA" id="ARBA00022722"/>
    </source>
</evidence>
<proteinExistence type="inferred from homology"/>
<dbReference type="Gene3D" id="1.10.150.700">
    <property type="entry name" value="PolC, middle finger domain"/>
    <property type="match status" value="1"/>
</dbReference>
<dbReference type="InterPro" id="IPR044923">
    <property type="entry name" value="PolC_middle_finger_sf"/>
</dbReference>
<dbReference type="Pfam" id="PF14579">
    <property type="entry name" value="HHH_6"/>
    <property type="match status" value="1"/>
</dbReference>
<evidence type="ECO:0000256" key="1">
    <source>
        <dbReference type="ARBA" id="ARBA00003452"/>
    </source>
</evidence>
<evidence type="ECO:0000259" key="15">
    <source>
        <dbReference type="SMART" id="SM00481"/>
    </source>
</evidence>
<dbReference type="Proteomes" id="UP000243739">
    <property type="component" value="Unassembled WGS sequence"/>
</dbReference>
<gene>
    <name evidence="13 16" type="primary">polC</name>
    <name evidence="16" type="ORF">BHF71_00585</name>
</gene>
<keyword evidence="10 13" id="KW-0239">DNA-directed DNA polymerase</keyword>
<dbReference type="InterPro" id="IPR013520">
    <property type="entry name" value="Ribonucl_H"/>
</dbReference>
<evidence type="ECO:0000259" key="14">
    <source>
        <dbReference type="SMART" id="SM00479"/>
    </source>
</evidence>
<evidence type="ECO:0000256" key="8">
    <source>
        <dbReference type="ARBA" id="ARBA00022801"/>
    </source>
</evidence>
<dbReference type="InterPro" id="IPR011708">
    <property type="entry name" value="DNA_pol3_alpha_NTPase_dom"/>
</dbReference>
<dbReference type="HAMAP" id="MF_00356">
    <property type="entry name" value="DNApol_PolC"/>
    <property type="match status" value="1"/>
</dbReference>
<dbReference type="InterPro" id="IPR004365">
    <property type="entry name" value="NA-bd_OB_tRNA"/>
</dbReference>
<evidence type="ECO:0000313" key="17">
    <source>
        <dbReference type="Proteomes" id="UP000243739"/>
    </source>
</evidence>
<feature type="domain" description="Exonuclease" evidence="14">
    <location>
        <begin position="417"/>
        <end position="583"/>
    </location>
</feature>
<dbReference type="EC" id="2.7.7.7" evidence="13"/>
<dbReference type="InterPro" id="IPR029460">
    <property type="entry name" value="DNAPol_HHH"/>
</dbReference>
<comment type="caution">
    <text evidence="16">The sequence shown here is derived from an EMBL/GenBank/DDBJ whole genome shotgun (WGS) entry which is preliminary data.</text>
</comment>
<evidence type="ECO:0000256" key="13">
    <source>
        <dbReference type="HAMAP-Rule" id="MF_00356"/>
    </source>
</evidence>
<dbReference type="FunFam" id="3.30.420.10:FF:000045">
    <property type="entry name" value="3'-5' exonuclease DinG"/>
    <property type="match status" value="1"/>
</dbReference>
<dbReference type="Gene3D" id="3.20.20.140">
    <property type="entry name" value="Metal-dependent hydrolases"/>
    <property type="match status" value="2"/>
</dbReference>
<dbReference type="PANTHER" id="PTHR32294">
    <property type="entry name" value="DNA POLYMERASE III SUBUNIT ALPHA"/>
    <property type="match status" value="1"/>
</dbReference>
<keyword evidence="9 13" id="KW-0269">Exonuclease</keyword>
<name>A0A1D2YXS5_9BACI</name>
<dbReference type="InterPro" id="IPR003141">
    <property type="entry name" value="Pol/His_phosphatase_N"/>
</dbReference>
<keyword evidence="8 13" id="KW-0378">Hydrolase</keyword>
<dbReference type="NCBIfam" id="TIGR01405">
    <property type="entry name" value="polC_Gram_pos"/>
    <property type="match status" value="1"/>
</dbReference>
<dbReference type="GO" id="GO:0006261">
    <property type="term" value="P:DNA-templated DNA replication"/>
    <property type="evidence" value="ECO:0007669"/>
    <property type="project" value="UniProtKB-UniRule"/>
</dbReference>
<dbReference type="SUPFAM" id="SSF53098">
    <property type="entry name" value="Ribonuclease H-like"/>
    <property type="match status" value="1"/>
</dbReference>
<dbReference type="Gene3D" id="1.10.150.870">
    <property type="match status" value="1"/>
</dbReference>
<dbReference type="Pfam" id="PF07733">
    <property type="entry name" value="DNA_pol3_alpha"/>
    <property type="match status" value="2"/>
</dbReference>
<dbReference type="InterPro" id="IPR024754">
    <property type="entry name" value="DNA_PolC-like_N_II"/>
</dbReference>
<dbReference type="GO" id="GO:0008408">
    <property type="term" value="F:3'-5' exonuclease activity"/>
    <property type="evidence" value="ECO:0007669"/>
    <property type="project" value="UniProtKB-UniRule"/>
</dbReference>
<dbReference type="Gene3D" id="3.30.420.10">
    <property type="entry name" value="Ribonuclease H-like superfamily/Ribonuclease H"/>
    <property type="match status" value="1"/>
</dbReference>
<comment type="subcellular location">
    <subcellularLocation>
        <location evidence="2 13">Cytoplasm</location>
    </subcellularLocation>
</comment>
<keyword evidence="5 13" id="KW-0548">Nucleotidyltransferase</keyword>
<dbReference type="SMART" id="SM00479">
    <property type="entry name" value="EXOIII"/>
    <property type="match status" value="1"/>
</dbReference>
<dbReference type="InterPro" id="IPR040982">
    <property type="entry name" value="DNA_pol3_finger"/>
</dbReference>
<dbReference type="RefSeq" id="WP_069655751.1">
    <property type="nucleotide sequence ID" value="NZ_MIJF01000001.1"/>
</dbReference>
<keyword evidence="4 13" id="KW-0808">Transferase</keyword>
<dbReference type="InterPro" id="IPR004805">
    <property type="entry name" value="DnaE2/DnaE/PolC"/>
</dbReference>
<dbReference type="CDD" id="cd04484">
    <property type="entry name" value="polC_OBF"/>
    <property type="match status" value="1"/>
</dbReference>
<dbReference type="Pfam" id="PF17657">
    <property type="entry name" value="DNA_pol3_finger"/>
    <property type="match status" value="1"/>
</dbReference>
<evidence type="ECO:0000256" key="10">
    <source>
        <dbReference type="ARBA" id="ARBA00022932"/>
    </source>
</evidence>
<comment type="function">
    <text evidence="11">DNA polymerase III is a complex, multichain enzyme responsible for most of the replicative synthesis in bacteria. This DNA polymerase also exhibits 3' to 5' exonuclease activity. The alpha chain is the DNA polymerase.</text>
</comment>
<evidence type="ECO:0000256" key="9">
    <source>
        <dbReference type="ARBA" id="ARBA00022839"/>
    </source>
</evidence>
<dbReference type="SUPFAM" id="SSF160975">
    <property type="entry name" value="AF1531-like"/>
    <property type="match status" value="1"/>
</dbReference>
<dbReference type="InterPro" id="IPR012340">
    <property type="entry name" value="NA-bd_OB-fold"/>
</dbReference>
<dbReference type="Pfam" id="PF02811">
    <property type="entry name" value="PHP"/>
    <property type="match status" value="1"/>
</dbReference>
<dbReference type="PANTHER" id="PTHR32294:SF5">
    <property type="entry name" value="DNA POLYMERASE III POLC-TYPE"/>
    <property type="match status" value="1"/>
</dbReference>
<comment type="function">
    <text evidence="1 13">Required for replicative DNA synthesis. This DNA polymerase also exhibits 3' to 5' exonuclease activity.</text>
</comment>
<dbReference type="NCBIfam" id="NF001688">
    <property type="entry name" value="PRK00448.1"/>
    <property type="match status" value="1"/>
</dbReference>
<dbReference type="InterPro" id="IPR012337">
    <property type="entry name" value="RNaseH-like_sf"/>
</dbReference>
<keyword evidence="7 13" id="KW-0540">Nuclease</keyword>
<dbReference type="GO" id="GO:0003677">
    <property type="term" value="F:DNA binding"/>
    <property type="evidence" value="ECO:0007669"/>
    <property type="project" value="UniProtKB-UniRule"/>
</dbReference>
<keyword evidence="3 13" id="KW-0963">Cytoplasm</keyword>
<organism evidence="16 17">
    <name type="scientific">Vulcanibacillus modesticaldus</name>
    <dbReference type="NCBI Taxonomy" id="337097"/>
    <lineage>
        <taxon>Bacteria</taxon>
        <taxon>Bacillati</taxon>
        <taxon>Bacillota</taxon>
        <taxon>Bacilli</taxon>
        <taxon>Bacillales</taxon>
        <taxon>Bacillaceae</taxon>
        <taxon>Vulcanibacillus</taxon>
    </lineage>
</organism>
<dbReference type="Gene3D" id="6.10.140.1510">
    <property type="match status" value="1"/>
</dbReference>
<evidence type="ECO:0000256" key="12">
    <source>
        <dbReference type="ARBA" id="ARBA00049244"/>
    </source>
</evidence>
<reference evidence="16 17" key="1">
    <citation type="submission" date="2016-09" db="EMBL/GenBank/DDBJ databases">
        <title>Draft genome sequence for the type strain of Vulcanibacillus modesticaldus BR, a strictly anaerobic, moderately thermophilic, and nitrate-reducing bacterium from deep sea-hydrothermal vents of the Mid-Atlantic Ridge.</title>
        <authorList>
            <person name="Abin C.A."/>
            <person name="Hollibaugh J.T."/>
        </authorList>
    </citation>
    <scope>NUCLEOTIDE SEQUENCE [LARGE SCALE GENOMIC DNA]</scope>
    <source>
        <strain evidence="16 17">BR</strain>
    </source>
</reference>
<dbReference type="NCBIfam" id="TIGR00573">
    <property type="entry name" value="dnaq"/>
    <property type="match status" value="1"/>
</dbReference>
<dbReference type="InterPro" id="IPR004013">
    <property type="entry name" value="PHP_dom"/>
</dbReference>
<dbReference type="GO" id="GO:0003887">
    <property type="term" value="F:DNA-directed DNA polymerase activity"/>
    <property type="evidence" value="ECO:0007669"/>
    <property type="project" value="UniProtKB-UniRule"/>
</dbReference>
<dbReference type="InterPro" id="IPR006054">
    <property type="entry name" value="DnaQ"/>
</dbReference>
<evidence type="ECO:0000256" key="4">
    <source>
        <dbReference type="ARBA" id="ARBA00022679"/>
    </source>
</evidence>
<protein>
    <recommendedName>
        <fullName evidence="13">DNA polymerase III PolC-type</fullName>
        <shortName evidence="13">PolIII</shortName>
        <ecNumber evidence="13">2.7.7.7</ecNumber>
    </recommendedName>
</protein>
<sequence length="1435" mass="163458">MGDLNKKKEYFNILMKQANIPDELVKKYFSDAAIEKVELSHKNNEWTFHLIFPNLTPREIFKQVTDAVRKNLAHLANIKFVVRFQAVHIVDVVREYWLSIIEQFQTMPSIYMVLKQAKWELDNKQMTIYVPNSGVKSFLEKKNIHQMIKNSLANWSQEIINISFSLYESDESLIKFKEELEQEDLQFAMEAIVKSQDKKEEADENNSFVDTTVKYGKLIKEQPNPIKEIIEDADGVVIQGSVFLFEIRELKNGNHLAIFNLTDYTDSIQVKTFIWDTKKVLPVINTIKNGMWLKVKGRIQYDSFSKELVMMASDIVQVEPKAREDLAKEKRVELHLHTNMSAMDGVTSIKKYIEQASKWGHKAVAITDHGVVQAFPDAYEAGLKHGVKVIYGLEANVVDDGVPIVYNDQSRKLIDETFVVFDTETTGLSAVFNTIIEIGAVKIKNGKVIDRFETFVDPQEPISPKITEITGITDDMVKGAPLLDEALPRFRDFIGDAILVVHNARFDIGFLNIGFKKIGAKELNNPVIDTVELARLLYPKMKNYKLNTLCKHFKIELVNHHRALNDAEATGYLLWKMVQDLQEKEIEDLIEINKHVGKGDYSKLRPFHLTILVKNQVGLKNLYKIVSKSHIEYFYRNPRIPKSVLNQYRDGLLFGTACDQGELFDAMFSKTPEEIEEIAKFYDYLEIQPLRNYNHILKNGIIQSEDDIIDIHMRIIDLGEKLNIPVVATGDVHHLNESDAINRKILVYNQIGGFRYHHPNDLNSVYFYTTDEMLKAFSYLDEQTAKKIVIENPNKIIEEIESLKPFPDDLFTPVIEGADEEIRNMSYRTAKEIYGEPLPEIVEKRLEKELNSIINHGFSVIYLISHKLVNKSLKDGYLVGSRGSVGSSFVATMTKITEVNPLPPHYVCPKCKHSEFILDGSYGSGYDLPDKDCPNCQLKMRKDGQDIPFETFMGFKGDKVPDIDLNFSGEYQPVVHKYTEELFGSDYVFRAGTISTVAEKTAYGYVKKYVEENNLNLRNAEISRLSEGCTGIKRTTGQHPGGLMVIPQYKEVYDFTPIQRPADDMSSSTITTHFDYHAISGRLLKLDILGHDDPTAIRMLQDLTGIDPKSVPIDDPNVYEIFRNTKPLGVTPEQIRTKTGALGIPEFGTKFVRQMLEDTEPTTFAELVRISGLSHGTDVWLNNAQDLIKEGKAVLAEVISTRDDIMVYLIQKGLDPSLAFKIMEKVRKGKGLQPEDIEEMKKHDVPDWYINSCQKIKYMFPKAHAVAYVLMAIRIAYFKVYYPIQYYATYFTVRADEFDVKVMKAGSKAINEKIDEIIEKGINASPKEKGLLTALEIALEMVERGFSFANIDLNKSDATKFLIADDNKTLIPPFSSISGIGINAAKNIVKAREEGEFLSIEDMQLRAKASKTVIEMLEEHGALKDLPNTNQLSLF</sequence>
<dbReference type="Pfam" id="PF00929">
    <property type="entry name" value="RNase_T"/>
    <property type="match status" value="1"/>
</dbReference>
<comment type="similarity">
    <text evidence="13">Belongs to the DNA polymerase type-C family. PolC subfamily.</text>
</comment>
<dbReference type="Gene3D" id="3.30.1900.20">
    <property type="match status" value="2"/>
</dbReference>
<evidence type="ECO:0000256" key="11">
    <source>
        <dbReference type="ARBA" id="ARBA00025611"/>
    </source>
</evidence>
<accession>A0A1D2YXS5</accession>
<dbReference type="CDD" id="cd07435">
    <property type="entry name" value="PHP_PolIIIA_POLC"/>
    <property type="match status" value="1"/>
</dbReference>
<dbReference type="InterPro" id="IPR028112">
    <property type="entry name" value="DNA_PolC-type_N_I"/>
</dbReference>
<dbReference type="Pfam" id="PF01336">
    <property type="entry name" value="tRNA_anti-codon"/>
    <property type="match status" value="1"/>
</dbReference>
<dbReference type="CDD" id="cd06127">
    <property type="entry name" value="DEDDh"/>
    <property type="match status" value="1"/>
</dbReference>
<dbReference type="Pfam" id="PF11490">
    <property type="entry name" value="DNA_pol3_a_NII"/>
    <property type="match status" value="1"/>
</dbReference>
<evidence type="ECO:0000313" key="16">
    <source>
        <dbReference type="EMBL" id="OEG00438.1"/>
    </source>
</evidence>
<dbReference type="SMART" id="SM00481">
    <property type="entry name" value="POLIIIAc"/>
    <property type="match status" value="1"/>
</dbReference>
<evidence type="ECO:0000256" key="5">
    <source>
        <dbReference type="ARBA" id="ARBA00022695"/>
    </source>
</evidence>
<evidence type="ECO:0000256" key="3">
    <source>
        <dbReference type="ARBA" id="ARBA00022490"/>
    </source>
</evidence>
<keyword evidence="6 13" id="KW-0235">DNA replication</keyword>
<evidence type="ECO:0000256" key="6">
    <source>
        <dbReference type="ARBA" id="ARBA00022705"/>
    </source>
</evidence>
<dbReference type="InterPro" id="IPR036397">
    <property type="entry name" value="RNaseH_sf"/>
</dbReference>
<dbReference type="GO" id="GO:0005737">
    <property type="term" value="C:cytoplasm"/>
    <property type="evidence" value="ECO:0007669"/>
    <property type="project" value="UniProtKB-SubCell"/>
</dbReference>
<comment type="catalytic activity">
    <reaction evidence="12 13">
        <text>DNA(n) + a 2'-deoxyribonucleoside 5'-triphosphate = DNA(n+1) + diphosphate</text>
        <dbReference type="Rhea" id="RHEA:22508"/>
        <dbReference type="Rhea" id="RHEA-COMP:17339"/>
        <dbReference type="Rhea" id="RHEA-COMP:17340"/>
        <dbReference type="ChEBI" id="CHEBI:33019"/>
        <dbReference type="ChEBI" id="CHEBI:61560"/>
        <dbReference type="ChEBI" id="CHEBI:173112"/>
        <dbReference type="EC" id="2.7.7.7"/>
    </reaction>
</comment>
<dbReference type="EMBL" id="MIJF01000001">
    <property type="protein sequence ID" value="OEG00438.1"/>
    <property type="molecule type" value="Genomic_DNA"/>
</dbReference>